<dbReference type="Gene3D" id="4.10.1240.10">
    <property type="entry name" value="GPCR, family 2, extracellular hormone receptor domain"/>
    <property type="match status" value="1"/>
</dbReference>
<dbReference type="OMA" id="LCCRGGN"/>
<reference evidence="16" key="1">
    <citation type="submission" date="2015-02" db="EMBL/GenBank/DDBJ databases">
        <title>Genome sequencing for Strongylocentrotus purpuratus.</title>
        <authorList>
            <person name="Murali S."/>
            <person name="Liu Y."/>
            <person name="Vee V."/>
            <person name="English A."/>
            <person name="Wang M."/>
            <person name="Skinner E."/>
            <person name="Han Y."/>
            <person name="Muzny D.M."/>
            <person name="Worley K.C."/>
            <person name="Gibbs R.A."/>
        </authorList>
    </citation>
    <scope>NUCLEOTIDE SEQUENCE</scope>
</reference>
<dbReference type="Gene3D" id="1.20.1070.10">
    <property type="entry name" value="Rhodopsin 7-helix transmembrane proteins"/>
    <property type="match status" value="1"/>
</dbReference>
<evidence type="ECO:0000256" key="8">
    <source>
        <dbReference type="ARBA" id="ARBA00023170"/>
    </source>
</evidence>
<keyword evidence="8" id="KW-0675">Receptor</keyword>
<comment type="subcellular location">
    <subcellularLocation>
        <location evidence="1">Cell membrane</location>
        <topology evidence="1">Multi-pass membrane protein</topology>
    </subcellularLocation>
</comment>
<dbReference type="GeneID" id="100894146"/>
<evidence type="ECO:0000256" key="9">
    <source>
        <dbReference type="ARBA" id="ARBA00023180"/>
    </source>
</evidence>
<protein>
    <submittedName>
        <fullName evidence="15">Uncharacterized protein</fullName>
    </submittedName>
</protein>
<dbReference type="PANTHER" id="PTHR45620">
    <property type="entry name" value="PDF RECEPTOR-LIKE PROTEIN-RELATED"/>
    <property type="match status" value="1"/>
</dbReference>
<dbReference type="InterPro" id="IPR001879">
    <property type="entry name" value="GPCR_2_extracellular_dom"/>
</dbReference>
<keyword evidence="16" id="KW-1185">Reference proteome</keyword>
<dbReference type="EnsemblMetazoa" id="XM_030990093">
    <property type="protein sequence ID" value="XP_030845953"/>
    <property type="gene ID" value="LOC100894146"/>
</dbReference>
<evidence type="ECO:0000259" key="13">
    <source>
        <dbReference type="PROSITE" id="PS50227"/>
    </source>
</evidence>
<feature type="transmembrane region" description="Helical" evidence="12">
    <location>
        <begin position="284"/>
        <end position="301"/>
    </location>
</feature>
<dbReference type="RefSeq" id="XP_030845953.1">
    <property type="nucleotide sequence ID" value="XM_030990093.1"/>
</dbReference>
<dbReference type="PROSITE" id="PS00650">
    <property type="entry name" value="G_PROTEIN_RECEP_F2_2"/>
    <property type="match status" value="1"/>
</dbReference>
<evidence type="ECO:0000256" key="5">
    <source>
        <dbReference type="ARBA" id="ARBA00022989"/>
    </source>
</evidence>
<dbReference type="Proteomes" id="UP000007110">
    <property type="component" value="Unassembled WGS sequence"/>
</dbReference>
<dbReference type="InterPro" id="IPR000832">
    <property type="entry name" value="GPCR_2_secretin-like"/>
</dbReference>
<dbReference type="GO" id="GO:0008528">
    <property type="term" value="F:G protein-coupled peptide receptor activity"/>
    <property type="evidence" value="ECO:0000318"/>
    <property type="project" value="GO_Central"/>
</dbReference>
<feature type="transmembrane region" description="Helical" evidence="12">
    <location>
        <begin position="153"/>
        <end position="171"/>
    </location>
</feature>
<keyword evidence="5 12" id="KW-1133">Transmembrane helix</keyword>
<feature type="domain" description="G-protein coupled receptors family 2 profile 1" evidence="13">
    <location>
        <begin position="13"/>
        <end position="89"/>
    </location>
</feature>
<feature type="transmembrane region" description="Helical" evidence="12">
    <location>
        <begin position="349"/>
        <end position="375"/>
    </location>
</feature>
<dbReference type="Pfam" id="PF00002">
    <property type="entry name" value="7tm_2"/>
    <property type="match status" value="1"/>
</dbReference>
<dbReference type="GO" id="GO:0005886">
    <property type="term" value="C:plasma membrane"/>
    <property type="evidence" value="ECO:0000318"/>
    <property type="project" value="GO_Central"/>
</dbReference>
<evidence type="ECO:0000256" key="1">
    <source>
        <dbReference type="ARBA" id="ARBA00004651"/>
    </source>
</evidence>
<evidence type="ECO:0000256" key="6">
    <source>
        <dbReference type="ARBA" id="ARBA00023040"/>
    </source>
</evidence>
<feature type="transmembrane region" description="Helical" evidence="12">
    <location>
        <begin position="321"/>
        <end position="337"/>
    </location>
</feature>
<evidence type="ECO:0000256" key="3">
    <source>
        <dbReference type="ARBA" id="ARBA00022475"/>
    </source>
</evidence>
<feature type="transmembrane region" description="Helical" evidence="12">
    <location>
        <begin position="236"/>
        <end position="255"/>
    </location>
</feature>
<evidence type="ECO:0000256" key="7">
    <source>
        <dbReference type="ARBA" id="ARBA00023136"/>
    </source>
</evidence>
<accession>A0A7M7P4C2</accession>
<keyword evidence="6" id="KW-0297">G-protein coupled receptor</keyword>
<name>A0A7M7P4C2_STRPU</name>
<dbReference type="InterPro" id="IPR017983">
    <property type="entry name" value="GPCR_2_secretin-like_CS"/>
</dbReference>
<keyword evidence="3" id="KW-1003">Cell membrane</keyword>
<dbReference type="PROSITE" id="PS00649">
    <property type="entry name" value="G_PROTEIN_RECEP_F2_1"/>
    <property type="match status" value="1"/>
</dbReference>
<dbReference type="PANTHER" id="PTHR45620:SF17">
    <property type="entry name" value="PDF RECEPTOR"/>
    <property type="match status" value="1"/>
</dbReference>
<dbReference type="PRINTS" id="PR00249">
    <property type="entry name" value="GPCRSECRETIN"/>
</dbReference>
<keyword evidence="7 12" id="KW-0472">Membrane</keyword>
<evidence type="ECO:0000313" key="15">
    <source>
        <dbReference type="EnsemblMetazoa" id="XP_030845953"/>
    </source>
</evidence>
<feature type="transmembrane region" description="Helical" evidence="12">
    <location>
        <begin position="209"/>
        <end position="229"/>
    </location>
</feature>
<dbReference type="InterPro" id="IPR036445">
    <property type="entry name" value="GPCR_2_extracell_dom_sf"/>
</dbReference>
<evidence type="ECO:0000256" key="10">
    <source>
        <dbReference type="ARBA" id="ARBA00023224"/>
    </source>
</evidence>
<dbReference type="GO" id="GO:0007166">
    <property type="term" value="P:cell surface receptor signaling pathway"/>
    <property type="evidence" value="ECO:0007669"/>
    <property type="project" value="InterPro"/>
</dbReference>
<organism evidence="15 16">
    <name type="scientific">Strongylocentrotus purpuratus</name>
    <name type="common">Purple sea urchin</name>
    <dbReference type="NCBI Taxonomy" id="7668"/>
    <lineage>
        <taxon>Eukaryota</taxon>
        <taxon>Metazoa</taxon>
        <taxon>Echinodermata</taxon>
        <taxon>Eleutherozoa</taxon>
        <taxon>Echinozoa</taxon>
        <taxon>Echinoidea</taxon>
        <taxon>Euechinoidea</taxon>
        <taxon>Echinacea</taxon>
        <taxon>Camarodonta</taxon>
        <taxon>Echinidea</taxon>
        <taxon>Strongylocentrotidae</taxon>
        <taxon>Strongylocentrotus</taxon>
    </lineage>
</organism>
<dbReference type="AlphaFoldDB" id="A0A7M7P4C2"/>
<feature type="domain" description="G-protein coupled receptors family 2 profile 2" evidence="14">
    <location>
        <begin position="116"/>
        <end position="376"/>
    </location>
</feature>
<keyword evidence="10" id="KW-0807">Transducer</keyword>
<dbReference type="PROSITE" id="PS50227">
    <property type="entry name" value="G_PROTEIN_RECEP_F2_3"/>
    <property type="match status" value="1"/>
</dbReference>
<dbReference type="SMART" id="SM00008">
    <property type="entry name" value="HormR"/>
    <property type="match status" value="1"/>
</dbReference>
<dbReference type="Pfam" id="PF02793">
    <property type="entry name" value="HRM"/>
    <property type="match status" value="1"/>
</dbReference>
<dbReference type="KEGG" id="spu:100894146"/>
<dbReference type="OrthoDB" id="5967113at2759"/>
<evidence type="ECO:0000256" key="2">
    <source>
        <dbReference type="ARBA" id="ARBA00005314"/>
    </source>
</evidence>
<feature type="region of interest" description="Disordered" evidence="11">
    <location>
        <begin position="427"/>
        <end position="446"/>
    </location>
</feature>
<evidence type="ECO:0000313" key="16">
    <source>
        <dbReference type="Proteomes" id="UP000007110"/>
    </source>
</evidence>
<keyword evidence="9" id="KW-0325">Glycoprotein</keyword>
<evidence type="ECO:0000256" key="4">
    <source>
        <dbReference type="ARBA" id="ARBA00022692"/>
    </source>
</evidence>
<evidence type="ECO:0000259" key="14">
    <source>
        <dbReference type="PROSITE" id="PS50261"/>
    </source>
</evidence>
<dbReference type="GO" id="GO:0007188">
    <property type="term" value="P:adenylate cyclase-modulating G protein-coupled receptor signaling pathway"/>
    <property type="evidence" value="ECO:0000318"/>
    <property type="project" value="GO_Central"/>
</dbReference>
<dbReference type="InterPro" id="IPR050332">
    <property type="entry name" value="GPCR_2"/>
</dbReference>
<comment type="similarity">
    <text evidence="2">Belongs to the G-protein coupled receptor 2 family.</text>
</comment>
<dbReference type="InParanoid" id="A0A7M7P4C2"/>
<sequence>MLPDFAMVSTEEECIALASPYQESSEGSLSCLPDWDGEICWPLTVASQEVEMDCPDKPWIDASKSFYRACNSNGTWAGPGHYSDCFLDSLVTNPTSYLANVSDAQLKFFERMVASSRILAIVGNSISWISLLVALCIFMHFRSLNCNRTKIHKHLFVSLLIRLTIEVIFAVDRHYSIEPGHRFNTNTLRFQPILCEIFEVLREYGRFCAFAWMFIEGMYLNSLISLAVFGKPKFLLYYLIGWVFPIPFVSAWAIAMEMTNGNRCWYPHVNSLFFKGLIEVPRNVLLAINAIFLINIVRILVTKLRESNSGEVQQVRKAVKAAIVLLPLLGIVNLLWVLPEATAKDSRAVIVICLFVFRFFAEFQGFFVALLYCFLNREVRMVLRRKWSTWRNYRDPTRPRRTSMITSTSDVHCFFQSYTNLFRSTRREAPNPGSAAEDSNILRSPSEMKTIHTQTEV</sequence>
<dbReference type="PROSITE" id="PS50261">
    <property type="entry name" value="G_PROTEIN_RECEP_F2_4"/>
    <property type="match status" value="1"/>
</dbReference>
<dbReference type="InterPro" id="IPR017981">
    <property type="entry name" value="GPCR_2-like_7TM"/>
</dbReference>
<evidence type="ECO:0000256" key="12">
    <source>
        <dbReference type="SAM" id="Phobius"/>
    </source>
</evidence>
<reference evidence="15" key="2">
    <citation type="submission" date="2021-01" db="UniProtKB">
        <authorList>
            <consortium name="EnsemblMetazoa"/>
        </authorList>
    </citation>
    <scope>IDENTIFICATION</scope>
</reference>
<proteinExistence type="inferred from homology"/>
<dbReference type="SUPFAM" id="SSF111418">
    <property type="entry name" value="Hormone receptor domain"/>
    <property type="match status" value="1"/>
</dbReference>
<evidence type="ECO:0000256" key="11">
    <source>
        <dbReference type="SAM" id="MobiDB-lite"/>
    </source>
</evidence>
<keyword evidence="4 12" id="KW-0812">Transmembrane</keyword>
<feature type="transmembrane region" description="Helical" evidence="12">
    <location>
        <begin position="118"/>
        <end position="141"/>
    </location>
</feature>